<name>A0A6C0ELS3_9ZZZZ</name>
<accession>A0A6C0ELS3</accession>
<dbReference type="EMBL" id="MN738876">
    <property type="protein sequence ID" value="QHT29280.1"/>
    <property type="molecule type" value="Genomic_DNA"/>
</dbReference>
<evidence type="ECO:0000313" key="2">
    <source>
        <dbReference type="EMBL" id="QHT29280.1"/>
    </source>
</evidence>
<feature type="compositionally biased region" description="Basic residues" evidence="1">
    <location>
        <begin position="111"/>
        <end position="124"/>
    </location>
</feature>
<sequence length="148" mass="16691">MTDLTVEDYSEKCIVVRGNTQSHSVQLKALGGKFAPYLRNGGPGWIFPKRGEDDVLAYVSSGVSPNPEDKGDVIDQIEELFARMTTKERLRFISRVTLLAINKNEPEPKPRGKFKPKSFAKKKNKNDDEVVIVSDDDEDEQPRKRLLG</sequence>
<proteinExistence type="predicted"/>
<feature type="region of interest" description="Disordered" evidence="1">
    <location>
        <begin position="104"/>
        <end position="148"/>
    </location>
</feature>
<evidence type="ECO:0000256" key="1">
    <source>
        <dbReference type="SAM" id="MobiDB-lite"/>
    </source>
</evidence>
<reference evidence="2" key="1">
    <citation type="journal article" date="2020" name="Nature">
        <title>Giant virus diversity and host interactions through global metagenomics.</title>
        <authorList>
            <person name="Schulz F."/>
            <person name="Roux S."/>
            <person name="Paez-Espino D."/>
            <person name="Jungbluth S."/>
            <person name="Walsh D.A."/>
            <person name="Denef V.J."/>
            <person name="McMahon K.D."/>
            <person name="Konstantinidis K.T."/>
            <person name="Eloe-Fadrosh E.A."/>
            <person name="Kyrpides N.C."/>
            <person name="Woyke T."/>
        </authorList>
    </citation>
    <scope>NUCLEOTIDE SEQUENCE</scope>
    <source>
        <strain evidence="2">GVMAG-M-3300005589-24</strain>
    </source>
</reference>
<dbReference type="AlphaFoldDB" id="A0A6C0ELS3"/>
<organism evidence="2">
    <name type="scientific">viral metagenome</name>
    <dbReference type="NCBI Taxonomy" id="1070528"/>
    <lineage>
        <taxon>unclassified sequences</taxon>
        <taxon>metagenomes</taxon>
        <taxon>organismal metagenomes</taxon>
    </lineage>
</organism>
<protein>
    <submittedName>
        <fullName evidence="2">Uncharacterized protein</fullName>
    </submittedName>
</protein>